<proteinExistence type="predicted"/>
<evidence type="ECO:0000313" key="1">
    <source>
        <dbReference type="EMBL" id="CAH7691010.1"/>
    </source>
</evidence>
<dbReference type="EMBL" id="CALTRL010006504">
    <property type="protein sequence ID" value="CAH7691010.1"/>
    <property type="molecule type" value="Genomic_DNA"/>
</dbReference>
<keyword evidence="2" id="KW-1185">Reference proteome</keyword>
<name>A0AAV0BWU9_PHAPC</name>
<organism evidence="1 2">
    <name type="scientific">Phakopsora pachyrhizi</name>
    <name type="common">Asian soybean rust disease fungus</name>
    <dbReference type="NCBI Taxonomy" id="170000"/>
    <lineage>
        <taxon>Eukaryota</taxon>
        <taxon>Fungi</taxon>
        <taxon>Dikarya</taxon>
        <taxon>Basidiomycota</taxon>
        <taxon>Pucciniomycotina</taxon>
        <taxon>Pucciniomycetes</taxon>
        <taxon>Pucciniales</taxon>
        <taxon>Phakopsoraceae</taxon>
        <taxon>Phakopsora</taxon>
    </lineage>
</organism>
<protein>
    <submittedName>
        <fullName evidence="1">Uncharacterized protein</fullName>
    </submittedName>
</protein>
<accession>A0AAV0BWU9</accession>
<evidence type="ECO:0000313" key="2">
    <source>
        <dbReference type="Proteomes" id="UP001153365"/>
    </source>
</evidence>
<comment type="caution">
    <text evidence="1">The sequence shown here is derived from an EMBL/GenBank/DDBJ whole genome shotgun (WGS) entry which is preliminary data.</text>
</comment>
<gene>
    <name evidence="1" type="ORF">PPACK8108_LOCUS26551</name>
</gene>
<dbReference type="Proteomes" id="UP001153365">
    <property type="component" value="Unassembled WGS sequence"/>
</dbReference>
<dbReference type="AlphaFoldDB" id="A0AAV0BWU9"/>
<sequence length="163" mass="18330">MSRYSTGIAVRRESRVGSIIESFSTNFIILFSKVRDSVDEVHIIYYSPTDMDSGMVRGNIRVISGGIKNECEVLSVYLSLNTKTKTFIQILIHQFRHYSVSKGNSSNIISITGVTIILKGRIETESIKPRKTVQYYISGTHSRGETEISSTTRSNYELGSYTI</sequence>
<reference evidence="1" key="1">
    <citation type="submission" date="2022-06" db="EMBL/GenBank/DDBJ databases">
        <authorList>
            <consortium name="SYNGENTA / RWTH Aachen University"/>
        </authorList>
    </citation>
    <scope>NUCLEOTIDE SEQUENCE</scope>
</reference>